<dbReference type="PRINTS" id="PR00260">
    <property type="entry name" value="CHEMTRNSDUCR"/>
</dbReference>
<evidence type="ECO:0000259" key="6">
    <source>
        <dbReference type="PROSITE" id="PS50111"/>
    </source>
</evidence>
<dbReference type="CDD" id="cd11386">
    <property type="entry name" value="MCP_signal"/>
    <property type="match status" value="1"/>
</dbReference>
<dbReference type="SUPFAM" id="SSF58104">
    <property type="entry name" value="Methyl-accepting chemotaxis protein (MCP) signaling domain"/>
    <property type="match status" value="1"/>
</dbReference>
<evidence type="ECO:0000256" key="4">
    <source>
        <dbReference type="PROSITE-ProRule" id="PRU00284"/>
    </source>
</evidence>
<dbReference type="Pfam" id="PF00015">
    <property type="entry name" value="MCPsignal"/>
    <property type="match status" value="1"/>
</dbReference>
<dbReference type="CDD" id="cd19411">
    <property type="entry name" value="MCP2201-like_sensor"/>
    <property type="match status" value="1"/>
</dbReference>
<name>A0ABX1R270_9ALTE</name>
<keyword evidence="5" id="KW-0472">Membrane</keyword>
<comment type="caution">
    <text evidence="7">The sequence shown here is derived from an EMBL/GenBank/DDBJ whole genome shotgun (WGS) entry which is preliminary data.</text>
</comment>
<dbReference type="SMART" id="SM00283">
    <property type="entry name" value="MA"/>
    <property type="match status" value="1"/>
</dbReference>
<evidence type="ECO:0000256" key="1">
    <source>
        <dbReference type="ARBA" id="ARBA00004370"/>
    </source>
</evidence>
<comment type="similarity">
    <text evidence="3">Belongs to the methyl-accepting chemotaxis (MCP) protein family.</text>
</comment>
<dbReference type="Proteomes" id="UP000709336">
    <property type="component" value="Unassembled WGS sequence"/>
</dbReference>
<keyword evidence="5" id="KW-1133">Transmembrane helix</keyword>
<gene>
    <name evidence="7" type="ORF">HCJ96_11095</name>
</gene>
<evidence type="ECO:0000313" key="8">
    <source>
        <dbReference type="Proteomes" id="UP000709336"/>
    </source>
</evidence>
<dbReference type="Gene3D" id="1.10.287.950">
    <property type="entry name" value="Methyl-accepting chemotaxis protein"/>
    <property type="match status" value="1"/>
</dbReference>
<feature type="transmembrane region" description="Helical" evidence="5">
    <location>
        <begin position="196"/>
        <end position="216"/>
    </location>
</feature>
<evidence type="ECO:0000256" key="5">
    <source>
        <dbReference type="SAM" id="Phobius"/>
    </source>
</evidence>
<reference evidence="7 8" key="1">
    <citation type="submission" date="2020-03" db="EMBL/GenBank/DDBJ databases">
        <title>Alteromonas ponticola sp. nov., isolated from seawater.</title>
        <authorList>
            <person name="Yoon J.-H."/>
            <person name="Kim Y.-O."/>
        </authorList>
    </citation>
    <scope>NUCLEOTIDE SEQUENCE [LARGE SCALE GENOMIC DNA]</scope>
    <source>
        <strain evidence="7 8">MYP5</strain>
    </source>
</reference>
<dbReference type="PANTHER" id="PTHR32089">
    <property type="entry name" value="METHYL-ACCEPTING CHEMOTAXIS PROTEIN MCPB"/>
    <property type="match status" value="1"/>
</dbReference>
<keyword evidence="8" id="KW-1185">Reference proteome</keyword>
<protein>
    <submittedName>
        <fullName evidence="7">Methyl-accepting chemotaxis protein</fullName>
    </submittedName>
</protein>
<dbReference type="PROSITE" id="PS50111">
    <property type="entry name" value="CHEMOTAXIS_TRANSDUC_2"/>
    <property type="match status" value="1"/>
</dbReference>
<sequence length="547" mass="59367">MLTFVSSLSIKTRLALGFGIILALLALLTIQGIRQVNAIDRTLAEMTDINSVKQRYAINFRGSVHDRAIAVRDVAIAANAAQVSQFEKEIRSLERFYVDSENKMDAMLSEGIKFSAQEKDILRRIDEVQRRTLPLVATILTRKKAGEDVSKTVLESARPAFIEWLNTINEFIDYQEEQNQIATPKARDVAGSFQSLMLILSACAIALSIAVGFLIARSLRLSLGGEPYEAQNAIKLLAEGDLTMNIDSRYHGSIMDSLDSMSDKLTSIVKNIVNASNDLSKQVSEVTEGSGMVLQSAKKQASLTSDTADKLGSMRSSIDQVSQIASRTEENSGLTVQYAMQGRQVVISAAGEIEKIANTVNATVTQIKLLEENTKKISGIASVISSISEQTNLLALNAAIEAARAGESGRGFAVVADEVRQLAKRTGEATSQIETMINEVQTQTAASVQAMETTQPQVENGKAQITKATELLENIEVQANDSLVRVKEVAQAAAKQVSVVTDVNEAMNHVAAMSDSTIESMNNNDKATKKLSKLSLLLKQEVSFFKV</sequence>
<dbReference type="InterPro" id="IPR004089">
    <property type="entry name" value="MCPsignal_dom"/>
</dbReference>
<proteinExistence type="inferred from homology"/>
<dbReference type="EMBL" id="JAATNW010000005">
    <property type="protein sequence ID" value="NMH60569.1"/>
    <property type="molecule type" value="Genomic_DNA"/>
</dbReference>
<dbReference type="InterPro" id="IPR047347">
    <property type="entry name" value="YvaQ-like_sensor"/>
</dbReference>
<dbReference type="RefSeq" id="WP_169211114.1">
    <property type="nucleotide sequence ID" value="NZ_JAATNW010000005.1"/>
</dbReference>
<keyword evidence="2 4" id="KW-0807">Transducer</keyword>
<keyword evidence="5" id="KW-0812">Transmembrane</keyword>
<comment type="subcellular location">
    <subcellularLocation>
        <location evidence="1">Membrane</location>
    </subcellularLocation>
</comment>
<evidence type="ECO:0000256" key="3">
    <source>
        <dbReference type="ARBA" id="ARBA00029447"/>
    </source>
</evidence>
<evidence type="ECO:0000313" key="7">
    <source>
        <dbReference type="EMBL" id="NMH60569.1"/>
    </source>
</evidence>
<dbReference type="InterPro" id="IPR024478">
    <property type="entry name" value="HlyB_4HB_MCP"/>
</dbReference>
<dbReference type="PANTHER" id="PTHR32089:SF112">
    <property type="entry name" value="LYSOZYME-LIKE PROTEIN-RELATED"/>
    <property type="match status" value="1"/>
</dbReference>
<organism evidence="7 8">
    <name type="scientific">Alteromonas ponticola</name>
    <dbReference type="NCBI Taxonomy" id="2720613"/>
    <lineage>
        <taxon>Bacteria</taxon>
        <taxon>Pseudomonadati</taxon>
        <taxon>Pseudomonadota</taxon>
        <taxon>Gammaproteobacteria</taxon>
        <taxon>Alteromonadales</taxon>
        <taxon>Alteromonadaceae</taxon>
        <taxon>Alteromonas/Salinimonas group</taxon>
        <taxon>Alteromonas</taxon>
    </lineage>
</organism>
<accession>A0ABX1R270</accession>
<dbReference type="InterPro" id="IPR004090">
    <property type="entry name" value="Chemotax_Me-accpt_rcpt"/>
</dbReference>
<feature type="domain" description="Methyl-accepting transducer" evidence="6">
    <location>
        <begin position="275"/>
        <end position="511"/>
    </location>
</feature>
<dbReference type="Pfam" id="PF12729">
    <property type="entry name" value="4HB_MCP_1"/>
    <property type="match status" value="1"/>
</dbReference>
<evidence type="ECO:0000256" key="2">
    <source>
        <dbReference type="ARBA" id="ARBA00023224"/>
    </source>
</evidence>